<evidence type="ECO:0000259" key="1">
    <source>
        <dbReference type="Pfam" id="PF12697"/>
    </source>
</evidence>
<keyword evidence="3" id="KW-1185">Reference proteome</keyword>
<accession>A0A9P5Y9B7</accession>
<dbReference type="AlphaFoldDB" id="A0A9P5Y9B7"/>
<dbReference type="GO" id="GO:0047372">
    <property type="term" value="F:monoacylglycerol lipase activity"/>
    <property type="evidence" value="ECO:0007669"/>
    <property type="project" value="TreeGrafter"/>
</dbReference>
<dbReference type="InterPro" id="IPR029058">
    <property type="entry name" value="AB_hydrolase_fold"/>
</dbReference>
<proteinExistence type="predicted"/>
<dbReference type="GO" id="GO:0005789">
    <property type="term" value="C:endoplasmic reticulum membrane"/>
    <property type="evidence" value="ECO:0007669"/>
    <property type="project" value="TreeGrafter"/>
</dbReference>
<dbReference type="Gene3D" id="3.40.50.1820">
    <property type="entry name" value="alpha/beta hydrolase"/>
    <property type="match status" value="1"/>
</dbReference>
<protein>
    <submittedName>
        <fullName evidence="2">Alpha/Beta hydrolase protein</fullName>
    </submittedName>
</protein>
<dbReference type="InterPro" id="IPR000073">
    <property type="entry name" value="AB_hydrolase_1"/>
</dbReference>
<dbReference type="GO" id="GO:0052651">
    <property type="term" value="P:monoacylglycerol catabolic process"/>
    <property type="evidence" value="ECO:0007669"/>
    <property type="project" value="TreeGrafter"/>
</dbReference>
<dbReference type="OrthoDB" id="446723at2759"/>
<comment type="caution">
    <text evidence="2">The sequence shown here is derived from an EMBL/GenBank/DDBJ whole genome shotgun (WGS) entry which is preliminary data.</text>
</comment>
<dbReference type="EMBL" id="MU150244">
    <property type="protein sequence ID" value="KAF9465977.1"/>
    <property type="molecule type" value="Genomic_DNA"/>
</dbReference>
<dbReference type="GO" id="GO:0004622">
    <property type="term" value="F:phosphatidylcholine lysophospholipase activity"/>
    <property type="evidence" value="ECO:0007669"/>
    <property type="project" value="TreeGrafter"/>
</dbReference>
<reference evidence="2" key="1">
    <citation type="submission" date="2020-11" db="EMBL/GenBank/DDBJ databases">
        <authorList>
            <consortium name="DOE Joint Genome Institute"/>
            <person name="Ahrendt S."/>
            <person name="Riley R."/>
            <person name="Andreopoulos W."/>
            <person name="Labutti K."/>
            <person name="Pangilinan J."/>
            <person name="Ruiz-Duenas F.J."/>
            <person name="Barrasa J.M."/>
            <person name="Sanchez-Garcia M."/>
            <person name="Camarero S."/>
            <person name="Miyauchi S."/>
            <person name="Serrano A."/>
            <person name="Linde D."/>
            <person name="Babiker R."/>
            <person name="Drula E."/>
            <person name="Ayuso-Fernandez I."/>
            <person name="Pacheco R."/>
            <person name="Padilla G."/>
            <person name="Ferreira P."/>
            <person name="Barriuso J."/>
            <person name="Kellner H."/>
            <person name="Castanera R."/>
            <person name="Alfaro M."/>
            <person name="Ramirez L."/>
            <person name="Pisabarro A.G."/>
            <person name="Kuo A."/>
            <person name="Tritt A."/>
            <person name="Lipzen A."/>
            <person name="He G."/>
            <person name="Yan M."/>
            <person name="Ng V."/>
            <person name="Cullen D."/>
            <person name="Martin F."/>
            <person name="Rosso M.-N."/>
            <person name="Henrissat B."/>
            <person name="Hibbett D."/>
            <person name="Martinez A.T."/>
            <person name="Grigoriev I.V."/>
        </authorList>
    </citation>
    <scope>NUCLEOTIDE SEQUENCE</scope>
    <source>
        <strain evidence="2">CBS 247.69</strain>
    </source>
</reference>
<name>A0A9P5Y9B7_9AGAR</name>
<dbReference type="Pfam" id="PF12697">
    <property type="entry name" value="Abhydrolase_6"/>
    <property type="match status" value="1"/>
</dbReference>
<organism evidence="2 3">
    <name type="scientific">Collybia nuda</name>
    <dbReference type="NCBI Taxonomy" id="64659"/>
    <lineage>
        <taxon>Eukaryota</taxon>
        <taxon>Fungi</taxon>
        <taxon>Dikarya</taxon>
        <taxon>Basidiomycota</taxon>
        <taxon>Agaricomycotina</taxon>
        <taxon>Agaricomycetes</taxon>
        <taxon>Agaricomycetidae</taxon>
        <taxon>Agaricales</taxon>
        <taxon>Tricholomatineae</taxon>
        <taxon>Clitocybaceae</taxon>
        <taxon>Collybia</taxon>
    </lineage>
</organism>
<keyword evidence="2" id="KW-0378">Hydrolase</keyword>
<dbReference type="Proteomes" id="UP000807353">
    <property type="component" value="Unassembled WGS sequence"/>
</dbReference>
<dbReference type="PANTHER" id="PTHR12277:SF194">
    <property type="entry name" value="FI04476P"/>
    <property type="match status" value="1"/>
</dbReference>
<evidence type="ECO:0000313" key="3">
    <source>
        <dbReference type="Proteomes" id="UP000807353"/>
    </source>
</evidence>
<gene>
    <name evidence="2" type="ORF">BDZ94DRAFT_1319941</name>
</gene>
<feature type="domain" description="AB hydrolase-1" evidence="1">
    <location>
        <begin position="111"/>
        <end position="323"/>
    </location>
</feature>
<dbReference type="GO" id="GO:0006660">
    <property type="term" value="P:phosphatidylserine catabolic process"/>
    <property type="evidence" value="ECO:0007669"/>
    <property type="project" value="TreeGrafter"/>
</dbReference>
<sequence>MSSIKKVNTALLGLGVLYGLAVLLVMTPLIQTHVLYAHRIDFFGYNKFDHPEDYGLAPGKTVNLKLRSADNTSIGAWFVFADKFYHTLPFPPSNNTRKGEIVTATKRAPTILFLHGNTGTRALHLRVNLYTAFTSRLGSNVLAIDYRGFADSEGQPTVDGVAQDARTGWNYLIESGARPEDILIVGHSLGTAIAGLLSAELGNEGISPRGLVLMSAFSSVRTLMDEYYLFGCLPLLKPLAMIPLAPRLLNWSLVHKFDTLTLVPAIKSSVLIAHAENDWDIQHSHSSTLFNTFLDPHLPELPELPQNPTLLNHSDWSAQLAARNAKRAELVSSIDIHNFGAWNEFTAGGRMVAMLKTKKGSHDIGKIEGLQDYIGRMFQLL</sequence>
<dbReference type="PANTHER" id="PTHR12277">
    <property type="entry name" value="ALPHA/BETA HYDROLASE DOMAIN-CONTAINING PROTEIN"/>
    <property type="match status" value="1"/>
</dbReference>
<dbReference type="SUPFAM" id="SSF53474">
    <property type="entry name" value="alpha/beta-Hydrolases"/>
    <property type="match status" value="1"/>
</dbReference>
<evidence type="ECO:0000313" key="2">
    <source>
        <dbReference type="EMBL" id="KAF9465977.1"/>
    </source>
</evidence>